<accession>A0A3G2R460</accession>
<reference evidence="2 3" key="1">
    <citation type="submission" date="2018-10" db="EMBL/GenBank/DDBJ databases">
        <authorList>
            <person name="Zhang X."/>
        </authorList>
    </citation>
    <scope>NUCLEOTIDE SEQUENCE [LARGE SCALE GENOMIC DNA]</scope>
    <source>
        <strain evidence="2 3">SK-G1</strain>
    </source>
</reference>
<dbReference type="Proteomes" id="UP000280960">
    <property type="component" value="Chromosome"/>
</dbReference>
<gene>
    <name evidence="2" type="ORF">D2962_06435</name>
</gene>
<dbReference type="RefSeq" id="WP_122014524.1">
    <property type="nucleotide sequence ID" value="NZ_CP033169.1"/>
</dbReference>
<sequence length="88" mass="10361">MLGEQLQKLYNFQELEKQSEKMESALKNHPGKKELLTLRKTIEQAETSYSQRCEKMEAIKKELARAELKSKELDGEMKLLEKRFTAEK</sequence>
<proteinExistence type="predicted"/>
<evidence type="ECO:0000313" key="3">
    <source>
        <dbReference type="Proteomes" id="UP000280960"/>
    </source>
</evidence>
<dbReference type="EMBL" id="CP033169">
    <property type="protein sequence ID" value="AYO30304.1"/>
    <property type="molecule type" value="Genomic_DNA"/>
</dbReference>
<dbReference type="AlphaFoldDB" id="A0A3G2R460"/>
<evidence type="ECO:0000313" key="2">
    <source>
        <dbReference type="EMBL" id="AYO30304.1"/>
    </source>
</evidence>
<protein>
    <submittedName>
        <fullName evidence="2">Uncharacterized protein</fullName>
    </submittedName>
</protein>
<organism evidence="2 3">
    <name type="scientific">Biomaibacter acetigenes</name>
    <dbReference type="NCBI Taxonomy" id="2316383"/>
    <lineage>
        <taxon>Bacteria</taxon>
        <taxon>Bacillati</taxon>
        <taxon>Bacillota</taxon>
        <taxon>Clostridia</taxon>
        <taxon>Thermosediminibacterales</taxon>
        <taxon>Tepidanaerobacteraceae</taxon>
        <taxon>Biomaibacter</taxon>
    </lineage>
</organism>
<feature type="coiled-coil region" evidence="1">
    <location>
        <begin position="56"/>
        <end position="83"/>
    </location>
</feature>
<dbReference type="KEGG" id="bacg:D2962_06435"/>
<keyword evidence="3" id="KW-1185">Reference proteome</keyword>
<evidence type="ECO:0000256" key="1">
    <source>
        <dbReference type="SAM" id="Coils"/>
    </source>
</evidence>
<name>A0A3G2R460_9FIRM</name>
<keyword evidence="1" id="KW-0175">Coiled coil</keyword>